<dbReference type="Pfam" id="PF05485">
    <property type="entry name" value="THAP"/>
    <property type="match status" value="1"/>
</dbReference>
<dbReference type="GO" id="GO:0008270">
    <property type="term" value="F:zinc ion binding"/>
    <property type="evidence" value="ECO:0007669"/>
    <property type="project" value="UniProtKB-KW"/>
</dbReference>
<dbReference type="RefSeq" id="XP_014241490.1">
    <property type="nucleotide sequence ID" value="XM_014386004.2"/>
</dbReference>
<dbReference type="SMART" id="SM00980">
    <property type="entry name" value="THAP"/>
    <property type="match status" value="1"/>
</dbReference>
<dbReference type="Proteomes" id="UP000494040">
    <property type="component" value="Unassembled WGS sequence"/>
</dbReference>
<dbReference type="InterPro" id="IPR052224">
    <property type="entry name" value="THAP_domain_protein"/>
</dbReference>
<dbReference type="InterPro" id="IPR038441">
    <property type="entry name" value="THAP_Znf_sf"/>
</dbReference>
<dbReference type="PANTHER" id="PTHR46927">
    <property type="entry name" value="AGAP005574-PA"/>
    <property type="match status" value="1"/>
</dbReference>
<feature type="region of interest" description="Disordered" evidence="6">
    <location>
        <begin position="81"/>
        <end position="110"/>
    </location>
</feature>
<feature type="domain" description="THAP-type" evidence="7">
    <location>
        <begin position="1"/>
        <end position="79"/>
    </location>
</feature>
<dbReference type="EnsemblMetazoa" id="XM_014386004.2">
    <property type="protein sequence ID" value="XP_014241490.1"/>
    <property type="gene ID" value="LOC106662158"/>
</dbReference>
<dbReference type="Gene3D" id="6.20.210.20">
    <property type="entry name" value="THAP domain"/>
    <property type="match status" value="1"/>
</dbReference>
<organism evidence="8 9">
    <name type="scientific">Cimex lectularius</name>
    <name type="common">Bed bug</name>
    <name type="synonym">Acanthia lectularia</name>
    <dbReference type="NCBI Taxonomy" id="79782"/>
    <lineage>
        <taxon>Eukaryota</taxon>
        <taxon>Metazoa</taxon>
        <taxon>Ecdysozoa</taxon>
        <taxon>Arthropoda</taxon>
        <taxon>Hexapoda</taxon>
        <taxon>Insecta</taxon>
        <taxon>Pterygota</taxon>
        <taxon>Neoptera</taxon>
        <taxon>Paraneoptera</taxon>
        <taxon>Hemiptera</taxon>
        <taxon>Heteroptera</taxon>
        <taxon>Panheteroptera</taxon>
        <taxon>Cimicomorpha</taxon>
        <taxon>Cimicidae</taxon>
        <taxon>Cimex</taxon>
    </lineage>
</organism>
<evidence type="ECO:0000256" key="2">
    <source>
        <dbReference type="ARBA" id="ARBA00022771"/>
    </source>
</evidence>
<dbReference type="SMART" id="SM00692">
    <property type="entry name" value="DM3"/>
    <property type="match status" value="1"/>
</dbReference>
<dbReference type="SUPFAM" id="SSF57716">
    <property type="entry name" value="Glucocorticoid receptor-like (DNA-binding domain)"/>
    <property type="match status" value="1"/>
</dbReference>
<sequence>MTLCCAVGCNNNGGHKFPKDPERRKKWIAAIKRKDWFPSKSSVLCSAHFRKEDYSTECHTTGKPLVNKSLRKDSVPTIFDRSSQLGKQKSVKRKASDQMPLNEEDDDDQSNLYEVHSINETEFEENQGMDPIGEGESNSELIKKTIASLERAKDEYTSFGEFVAHELRCINSVLLRKKLKRVIQKTILEIVEEDEQNQ</sequence>
<dbReference type="OrthoDB" id="6583803at2759"/>
<evidence type="ECO:0000256" key="3">
    <source>
        <dbReference type="ARBA" id="ARBA00022833"/>
    </source>
</evidence>
<proteinExistence type="predicted"/>
<keyword evidence="9" id="KW-1185">Reference proteome</keyword>
<dbReference type="AlphaFoldDB" id="A0A8I6R9G0"/>
<reference evidence="8" key="1">
    <citation type="submission" date="2022-01" db="UniProtKB">
        <authorList>
            <consortium name="EnsemblMetazoa"/>
        </authorList>
    </citation>
    <scope>IDENTIFICATION</scope>
</reference>
<accession>A0A8I6R9G0</accession>
<keyword evidence="3" id="KW-0862">Zinc</keyword>
<keyword evidence="2 5" id="KW-0863">Zinc-finger</keyword>
<dbReference type="PANTHER" id="PTHR46927:SF2">
    <property type="entry name" value="THAP DOMAIN-CONTAINING PROTEIN 8"/>
    <property type="match status" value="1"/>
</dbReference>
<dbReference type="GeneID" id="106662158"/>
<dbReference type="PROSITE" id="PS50950">
    <property type="entry name" value="ZF_THAP"/>
    <property type="match status" value="1"/>
</dbReference>
<evidence type="ECO:0000313" key="9">
    <source>
        <dbReference type="Proteomes" id="UP000494040"/>
    </source>
</evidence>
<name>A0A8I6R9G0_CIMLE</name>
<keyword evidence="4 5" id="KW-0238">DNA-binding</keyword>
<dbReference type="GO" id="GO:0003677">
    <property type="term" value="F:DNA binding"/>
    <property type="evidence" value="ECO:0007669"/>
    <property type="project" value="UniProtKB-UniRule"/>
</dbReference>
<evidence type="ECO:0000256" key="4">
    <source>
        <dbReference type="ARBA" id="ARBA00023125"/>
    </source>
</evidence>
<protein>
    <recommendedName>
        <fullName evidence="7">THAP-type domain-containing protein</fullName>
    </recommendedName>
</protein>
<dbReference type="InterPro" id="IPR006612">
    <property type="entry name" value="THAP_Znf"/>
</dbReference>
<evidence type="ECO:0000256" key="1">
    <source>
        <dbReference type="ARBA" id="ARBA00022723"/>
    </source>
</evidence>
<evidence type="ECO:0000259" key="7">
    <source>
        <dbReference type="PROSITE" id="PS50950"/>
    </source>
</evidence>
<keyword evidence="1" id="KW-0479">Metal-binding</keyword>
<evidence type="ECO:0000256" key="5">
    <source>
        <dbReference type="PROSITE-ProRule" id="PRU00309"/>
    </source>
</evidence>
<evidence type="ECO:0000313" key="8">
    <source>
        <dbReference type="EnsemblMetazoa" id="XP_014241490.1"/>
    </source>
</evidence>
<evidence type="ECO:0000256" key="6">
    <source>
        <dbReference type="SAM" id="MobiDB-lite"/>
    </source>
</evidence>